<evidence type="ECO:0000256" key="8">
    <source>
        <dbReference type="ARBA" id="ARBA00056719"/>
    </source>
</evidence>
<dbReference type="RefSeq" id="WP_138327578.1">
    <property type="nucleotide sequence ID" value="NZ_VCDI01000009.1"/>
</dbReference>
<dbReference type="GO" id="GO:0005886">
    <property type="term" value="C:plasma membrane"/>
    <property type="evidence" value="ECO:0007669"/>
    <property type="project" value="UniProtKB-SubCell"/>
</dbReference>
<evidence type="ECO:0000256" key="9">
    <source>
        <dbReference type="RuleBase" id="RU363032"/>
    </source>
</evidence>
<keyword evidence="4" id="KW-1003">Cell membrane</keyword>
<keyword evidence="7 9" id="KW-0472">Membrane</keyword>
<dbReference type="InterPro" id="IPR035906">
    <property type="entry name" value="MetI-like_sf"/>
</dbReference>
<organism evidence="11 12">
    <name type="scientific">Lichenicoccus roseus</name>
    <dbReference type="NCBI Taxonomy" id="2683649"/>
    <lineage>
        <taxon>Bacteria</taxon>
        <taxon>Pseudomonadati</taxon>
        <taxon>Pseudomonadota</taxon>
        <taxon>Alphaproteobacteria</taxon>
        <taxon>Acetobacterales</taxon>
        <taxon>Acetobacteraceae</taxon>
        <taxon>Lichenicoccus</taxon>
    </lineage>
</organism>
<keyword evidence="5 9" id="KW-0812">Transmembrane</keyword>
<feature type="transmembrane region" description="Helical" evidence="9">
    <location>
        <begin position="66"/>
        <end position="89"/>
    </location>
</feature>
<comment type="subcellular location">
    <subcellularLocation>
        <location evidence="1 9">Cell membrane</location>
        <topology evidence="1 9">Multi-pass membrane protein</topology>
    </subcellularLocation>
</comment>
<evidence type="ECO:0000256" key="6">
    <source>
        <dbReference type="ARBA" id="ARBA00022989"/>
    </source>
</evidence>
<keyword evidence="6 9" id="KW-1133">Transmembrane helix</keyword>
<dbReference type="SUPFAM" id="SSF161098">
    <property type="entry name" value="MetI-like"/>
    <property type="match status" value="1"/>
</dbReference>
<comment type="similarity">
    <text evidence="2 9">Belongs to the binding-protein-dependent transport system permease family.</text>
</comment>
<evidence type="ECO:0000256" key="4">
    <source>
        <dbReference type="ARBA" id="ARBA00022475"/>
    </source>
</evidence>
<dbReference type="EMBL" id="VCDI01000009">
    <property type="protein sequence ID" value="TLU70908.1"/>
    <property type="molecule type" value="Genomic_DNA"/>
</dbReference>
<evidence type="ECO:0000256" key="5">
    <source>
        <dbReference type="ARBA" id="ARBA00022692"/>
    </source>
</evidence>
<dbReference type="PROSITE" id="PS50928">
    <property type="entry name" value="ABC_TM1"/>
    <property type="match status" value="1"/>
</dbReference>
<dbReference type="CDD" id="cd06261">
    <property type="entry name" value="TM_PBP2"/>
    <property type="match status" value="1"/>
</dbReference>
<comment type="function">
    <text evidence="8">Probably part of an ABC transporter complex. Probably responsible for the translocation of the substrate across the membrane.</text>
</comment>
<dbReference type="Proteomes" id="UP000305654">
    <property type="component" value="Unassembled WGS sequence"/>
</dbReference>
<keyword evidence="12" id="KW-1185">Reference proteome</keyword>
<proteinExistence type="inferred from homology"/>
<dbReference type="OrthoDB" id="8138334at2"/>
<evidence type="ECO:0000256" key="7">
    <source>
        <dbReference type="ARBA" id="ARBA00023136"/>
    </source>
</evidence>
<feature type="domain" description="ABC transmembrane type-1" evidence="10">
    <location>
        <begin position="59"/>
        <end position="239"/>
    </location>
</feature>
<reference evidence="11 12" key="1">
    <citation type="submission" date="2019-05" db="EMBL/GenBank/DDBJ databases">
        <authorList>
            <person name="Pankratov T."/>
            <person name="Grouzdev D."/>
        </authorList>
    </citation>
    <scope>NUCLEOTIDE SEQUENCE [LARGE SCALE GENOMIC DNA]</scope>
    <source>
        <strain evidence="11 12">KEBCLARHB70R</strain>
    </source>
</reference>
<accession>A0A5R9J9K4</accession>
<evidence type="ECO:0000256" key="2">
    <source>
        <dbReference type="ARBA" id="ARBA00009306"/>
    </source>
</evidence>
<evidence type="ECO:0000256" key="1">
    <source>
        <dbReference type="ARBA" id="ARBA00004651"/>
    </source>
</evidence>
<dbReference type="FunFam" id="1.10.3720.10:FF:000003">
    <property type="entry name" value="Aliphatic sulfonate ABC transporter permease"/>
    <property type="match status" value="1"/>
</dbReference>
<gene>
    <name evidence="11" type="ORF">FE263_18770</name>
</gene>
<dbReference type="PANTHER" id="PTHR30151">
    <property type="entry name" value="ALKANE SULFONATE ABC TRANSPORTER-RELATED, MEMBRANE SUBUNIT"/>
    <property type="match status" value="1"/>
</dbReference>
<feature type="transmembrane region" description="Helical" evidence="9">
    <location>
        <begin position="221"/>
        <end position="248"/>
    </location>
</feature>
<name>A0A5R9J9K4_9PROT</name>
<dbReference type="Pfam" id="PF00528">
    <property type="entry name" value="BPD_transp_1"/>
    <property type="match status" value="1"/>
</dbReference>
<dbReference type="GO" id="GO:0042918">
    <property type="term" value="P:alkanesulfonate transmembrane transport"/>
    <property type="evidence" value="ECO:0007669"/>
    <property type="project" value="UniProtKB-ARBA"/>
</dbReference>
<evidence type="ECO:0000259" key="10">
    <source>
        <dbReference type="PROSITE" id="PS50928"/>
    </source>
</evidence>
<evidence type="ECO:0000256" key="3">
    <source>
        <dbReference type="ARBA" id="ARBA00022448"/>
    </source>
</evidence>
<dbReference type="PANTHER" id="PTHR30151:SF39">
    <property type="entry name" value="ABC TRANSPORTER PERMEASE PROTEIN"/>
    <property type="match status" value="1"/>
</dbReference>
<sequence>MRRLHLPGSTGLILPACVLGLWEIATASGEVGAAVLPPPLQVVRALIAMASSGELMQAVGATIGRLAGGFLLGAVAGTVLGALSGASGFARRMLDPTIQALRSVPSLAWVPLFILWLGIFEASKISLIAVGVFFPIYLNLMSGIAGVDRKLLEVGRVHGLSRPQCLLRIQLPAALPSYIVGLRSELGLGWMFVSAAELLGASSGLGFVLDDGEQTGRPERILAAILLFGICGKATDLVLAAIGARLVAWQDTDLR</sequence>
<comment type="caution">
    <text evidence="11">The sequence shown here is derived from an EMBL/GenBank/DDBJ whole genome shotgun (WGS) entry which is preliminary data.</text>
</comment>
<dbReference type="GO" id="GO:0010438">
    <property type="term" value="P:cellular response to sulfur starvation"/>
    <property type="evidence" value="ECO:0007669"/>
    <property type="project" value="TreeGrafter"/>
</dbReference>
<dbReference type="InterPro" id="IPR000515">
    <property type="entry name" value="MetI-like"/>
</dbReference>
<feature type="transmembrane region" description="Helical" evidence="9">
    <location>
        <begin position="101"/>
        <end position="119"/>
    </location>
</feature>
<evidence type="ECO:0000313" key="12">
    <source>
        <dbReference type="Proteomes" id="UP000305654"/>
    </source>
</evidence>
<dbReference type="Gene3D" id="1.10.3720.10">
    <property type="entry name" value="MetI-like"/>
    <property type="match status" value="1"/>
</dbReference>
<feature type="transmembrane region" description="Helical" evidence="9">
    <location>
        <begin position="188"/>
        <end position="209"/>
    </location>
</feature>
<evidence type="ECO:0000313" key="11">
    <source>
        <dbReference type="EMBL" id="TLU70908.1"/>
    </source>
</evidence>
<keyword evidence="3 9" id="KW-0813">Transport</keyword>
<protein>
    <submittedName>
        <fullName evidence="11">ABC transporter permease</fullName>
    </submittedName>
</protein>
<dbReference type="AlphaFoldDB" id="A0A5R9J9K4"/>
<feature type="transmembrane region" description="Helical" evidence="9">
    <location>
        <begin position="125"/>
        <end position="145"/>
    </location>
</feature>